<accession>Q4L477</accession>
<organism evidence="1 2">
    <name type="scientific">Staphylococcus haemolyticus (strain JCSC1435)</name>
    <dbReference type="NCBI Taxonomy" id="279808"/>
    <lineage>
        <taxon>Bacteria</taxon>
        <taxon>Bacillati</taxon>
        <taxon>Bacillota</taxon>
        <taxon>Bacilli</taxon>
        <taxon>Bacillales</taxon>
        <taxon>Staphylococcaceae</taxon>
        <taxon>Staphylococcus</taxon>
    </lineage>
</organism>
<dbReference type="HOGENOM" id="CLU_3391523_0_0_9"/>
<dbReference type="KEGG" id="sha:SH2239"/>
<protein>
    <submittedName>
        <fullName evidence="1">Uncharacterized protein</fullName>
    </submittedName>
</protein>
<gene>
    <name evidence="1" type="ordered locus">SH2239</name>
</gene>
<dbReference type="Proteomes" id="UP000000543">
    <property type="component" value="Chromosome"/>
</dbReference>
<evidence type="ECO:0000313" key="1">
    <source>
        <dbReference type="EMBL" id="BAE05548.1"/>
    </source>
</evidence>
<name>Q4L477_STAHJ</name>
<dbReference type="AlphaFoldDB" id="Q4L477"/>
<evidence type="ECO:0000313" key="2">
    <source>
        <dbReference type="Proteomes" id="UP000000543"/>
    </source>
</evidence>
<reference evidence="1 2" key="1">
    <citation type="journal article" date="2005" name="J. Bacteriol.">
        <title>Whole-genome sequencing of Staphylococcus haemolyticus uncovers the extreme plasticity of its genome and the evolution of human-colonizing staphylococcal species.</title>
        <authorList>
            <person name="Takeuchi F."/>
            <person name="Watanabe S."/>
            <person name="Baba T."/>
            <person name="Yuzawa H."/>
            <person name="Ito T."/>
            <person name="Morimoto Y."/>
            <person name="Kuroda M."/>
            <person name="Cui L."/>
            <person name="Takahashi M."/>
            <person name="Ankai A."/>
            <person name="Baba S."/>
            <person name="Fukui S."/>
            <person name="Lee J.C."/>
            <person name="Hiramatsu K."/>
        </authorList>
    </citation>
    <scope>NUCLEOTIDE SEQUENCE [LARGE SCALE GENOMIC DNA]</scope>
    <source>
        <strain evidence="1 2">JCSC1435</strain>
    </source>
</reference>
<proteinExistence type="predicted"/>
<dbReference type="EMBL" id="AP006716">
    <property type="protein sequence ID" value="BAE05548.1"/>
    <property type="molecule type" value="Genomic_DNA"/>
</dbReference>
<sequence length="32" mass="3836">MLIHLIEKATRIIIRIAFKIKTFTFNCKVLLF</sequence>